<keyword evidence="3" id="KW-1185">Reference proteome</keyword>
<reference evidence="2 3" key="1">
    <citation type="submission" date="2023-09" db="EMBL/GenBank/DDBJ databases">
        <title>Nesidiocoris tenuis whole genome shotgun sequence.</title>
        <authorList>
            <person name="Shibata T."/>
            <person name="Shimoda M."/>
            <person name="Kobayashi T."/>
            <person name="Uehara T."/>
        </authorList>
    </citation>
    <scope>NUCLEOTIDE SEQUENCE [LARGE SCALE GENOMIC DNA]</scope>
    <source>
        <strain evidence="2 3">Japan</strain>
    </source>
</reference>
<organism evidence="2 3">
    <name type="scientific">Nesidiocoris tenuis</name>
    <dbReference type="NCBI Taxonomy" id="355587"/>
    <lineage>
        <taxon>Eukaryota</taxon>
        <taxon>Metazoa</taxon>
        <taxon>Ecdysozoa</taxon>
        <taxon>Arthropoda</taxon>
        <taxon>Hexapoda</taxon>
        <taxon>Insecta</taxon>
        <taxon>Pterygota</taxon>
        <taxon>Neoptera</taxon>
        <taxon>Paraneoptera</taxon>
        <taxon>Hemiptera</taxon>
        <taxon>Heteroptera</taxon>
        <taxon>Panheteroptera</taxon>
        <taxon>Cimicomorpha</taxon>
        <taxon>Miridae</taxon>
        <taxon>Dicyphina</taxon>
        <taxon>Nesidiocoris</taxon>
    </lineage>
</organism>
<evidence type="ECO:0000313" key="2">
    <source>
        <dbReference type="EMBL" id="BET01219.1"/>
    </source>
</evidence>
<gene>
    <name evidence="2" type="ORF">NTJ_14035</name>
</gene>
<evidence type="ECO:0000313" key="3">
    <source>
        <dbReference type="Proteomes" id="UP001307889"/>
    </source>
</evidence>
<accession>A0ABN7BA08</accession>
<sequence length="107" mass="12276">MESVDQSNLVYSKSSTSLTPSRLNVGQTLESEVQLCSPRFAKLLCSAEKEWKWLRKLKVNGNLNGKEAPKKIRSDCKVPASPLCRETHFPIRWRKLKNKVRQKCITC</sequence>
<dbReference type="Proteomes" id="UP001307889">
    <property type="component" value="Chromosome 12"/>
</dbReference>
<feature type="region of interest" description="Disordered" evidence="1">
    <location>
        <begin position="1"/>
        <end position="21"/>
    </location>
</feature>
<proteinExistence type="predicted"/>
<protein>
    <submittedName>
        <fullName evidence="2">Uncharacterized protein</fullName>
    </submittedName>
</protein>
<name>A0ABN7BA08_9HEMI</name>
<dbReference type="EMBL" id="AP028920">
    <property type="protein sequence ID" value="BET01219.1"/>
    <property type="molecule type" value="Genomic_DNA"/>
</dbReference>
<evidence type="ECO:0000256" key="1">
    <source>
        <dbReference type="SAM" id="MobiDB-lite"/>
    </source>
</evidence>